<organism evidence="1 2">
    <name type="scientific">Acaulospora colombiana</name>
    <dbReference type="NCBI Taxonomy" id="27376"/>
    <lineage>
        <taxon>Eukaryota</taxon>
        <taxon>Fungi</taxon>
        <taxon>Fungi incertae sedis</taxon>
        <taxon>Mucoromycota</taxon>
        <taxon>Glomeromycotina</taxon>
        <taxon>Glomeromycetes</taxon>
        <taxon>Diversisporales</taxon>
        <taxon>Acaulosporaceae</taxon>
        <taxon>Acaulospora</taxon>
    </lineage>
</organism>
<keyword evidence="2" id="KW-1185">Reference proteome</keyword>
<name>A0ACA9LER3_9GLOM</name>
<reference evidence="1" key="1">
    <citation type="submission" date="2021-06" db="EMBL/GenBank/DDBJ databases">
        <authorList>
            <person name="Kallberg Y."/>
            <person name="Tangrot J."/>
            <person name="Rosling A."/>
        </authorList>
    </citation>
    <scope>NUCLEOTIDE SEQUENCE</scope>
    <source>
        <strain evidence="1">CL356</strain>
    </source>
</reference>
<protein>
    <submittedName>
        <fullName evidence="1">12803_t:CDS:1</fullName>
    </submittedName>
</protein>
<dbReference type="Proteomes" id="UP000789525">
    <property type="component" value="Unassembled WGS sequence"/>
</dbReference>
<dbReference type="EMBL" id="CAJVPT010005619">
    <property type="protein sequence ID" value="CAG8521994.1"/>
    <property type="molecule type" value="Genomic_DNA"/>
</dbReference>
<gene>
    <name evidence="1" type="ORF">ACOLOM_LOCUS3698</name>
</gene>
<accession>A0ACA9LER3</accession>
<sequence>MEDPVKFKEREHTSTTTRWGPPAVLRRGNTHTTMAGAYVPPDLTAFIRSRCGLLCQGNHRKKNVDIDKFWNEVEGESLDIEHTKEKKQLQLDQLKIARIMTKGTEDGVGNIMKNVNTELGEPKPKRRANTDDKSCTSSAGTSDEMYKSVDDESEDSEESDEEDELRLDVEEIGFEEYIDQGNEPAIKTFSRETLEDLRKDIKPKLIGKEKVSRDIKSILQDYIEVALDDNDGGLHELRETITESFSKEFNSTAEKEFLRRMKFLFEHL</sequence>
<evidence type="ECO:0000313" key="2">
    <source>
        <dbReference type="Proteomes" id="UP000789525"/>
    </source>
</evidence>
<proteinExistence type="predicted"/>
<evidence type="ECO:0000313" key="1">
    <source>
        <dbReference type="EMBL" id="CAG8521994.1"/>
    </source>
</evidence>
<comment type="caution">
    <text evidence="1">The sequence shown here is derived from an EMBL/GenBank/DDBJ whole genome shotgun (WGS) entry which is preliminary data.</text>
</comment>